<organism evidence="5 6">
    <name type="scientific">Mycolicibacterium frederiksbergense</name>
    <dbReference type="NCBI Taxonomy" id="117567"/>
    <lineage>
        <taxon>Bacteria</taxon>
        <taxon>Bacillati</taxon>
        <taxon>Actinomycetota</taxon>
        <taxon>Actinomycetes</taxon>
        <taxon>Mycobacteriales</taxon>
        <taxon>Mycobacteriaceae</taxon>
        <taxon>Mycolicibacterium</taxon>
    </lineage>
</organism>
<reference evidence="5 6" key="1">
    <citation type="submission" date="2023-04" db="EMBL/GenBank/DDBJ databases">
        <title>Forest soil microbial communities from Buena Vista Peninsula, Colon Province, Panama.</title>
        <authorList>
            <person name="Bouskill N."/>
        </authorList>
    </citation>
    <scope>NUCLEOTIDE SEQUENCE [LARGE SCALE GENOMIC DNA]</scope>
    <source>
        <strain evidence="5 6">AC80</strain>
    </source>
</reference>
<accession>A0ABT6L5G8</accession>
<feature type="region of interest" description="Disordered" evidence="3">
    <location>
        <begin position="246"/>
        <end position="281"/>
    </location>
</feature>
<dbReference type="InterPro" id="IPR002347">
    <property type="entry name" value="SDR_fam"/>
</dbReference>
<feature type="compositionally biased region" description="Low complexity" evidence="3">
    <location>
        <begin position="256"/>
        <end position="269"/>
    </location>
</feature>
<evidence type="ECO:0000256" key="1">
    <source>
        <dbReference type="ARBA" id="ARBA00022857"/>
    </source>
</evidence>
<evidence type="ECO:0000256" key="2">
    <source>
        <dbReference type="ARBA" id="ARBA00023002"/>
    </source>
</evidence>
<dbReference type="SMART" id="SM00822">
    <property type="entry name" value="PKS_KR"/>
    <property type="match status" value="1"/>
</dbReference>
<evidence type="ECO:0000313" key="5">
    <source>
        <dbReference type="EMBL" id="MDH6198187.1"/>
    </source>
</evidence>
<dbReference type="InterPro" id="IPR036291">
    <property type="entry name" value="NAD(P)-bd_dom_sf"/>
</dbReference>
<gene>
    <name evidence="5" type="ORF">M2272_004846</name>
</gene>
<dbReference type="SUPFAM" id="SSF51735">
    <property type="entry name" value="NAD(P)-binding Rossmann-fold domains"/>
    <property type="match status" value="1"/>
</dbReference>
<keyword evidence="1" id="KW-0521">NADP</keyword>
<dbReference type="Proteomes" id="UP001160130">
    <property type="component" value="Unassembled WGS sequence"/>
</dbReference>
<dbReference type="EMBL" id="JARXVE010000009">
    <property type="protein sequence ID" value="MDH6198187.1"/>
    <property type="molecule type" value="Genomic_DNA"/>
</dbReference>
<protein>
    <submittedName>
        <fullName evidence="5">NAD(P)-dependent dehydrogenase (Short-subunit alcohol dehydrogenase family)</fullName>
    </submittedName>
</protein>
<dbReference type="Pfam" id="PF13561">
    <property type="entry name" value="adh_short_C2"/>
    <property type="match status" value="1"/>
</dbReference>
<dbReference type="PANTHER" id="PTHR43296:SF2">
    <property type="entry name" value="PEROXISOMAL 2,4-DIENOYL-COA REDUCTASE [(3E)-ENOYL-COA-PRODUCING]"/>
    <property type="match status" value="1"/>
</dbReference>
<dbReference type="RefSeq" id="WP_280834775.1">
    <property type="nucleotide sequence ID" value="NZ_JARXVE010000009.1"/>
</dbReference>
<evidence type="ECO:0000259" key="4">
    <source>
        <dbReference type="SMART" id="SM00822"/>
    </source>
</evidence>
<dbReference type="PRINTS" id="PR00080">
    <property type="entry name" value="SDRFAMILY"/>
</dbReference>
<evidence type="ECO:0000313" key="6">
    <source>
        <dbReference type="Proteomes" id="UP001160130"/>
    </source>
</evidence>
<keyword evidence="2" id="KW-0560">Oxidoreductase</keyword>
<comment type="caution">
    <text evidence="5">The sequence shown here is derived from an EMBL/GenBank/DDBJ whole genome shotgun (WGS) entry which is preliminary data.</text>
</comment>
<dbReference type="Gene3D" id="3.40.50.720">
    <property type="entry name" value="NAD(P)-binding Rossmann-like Domain"/>
    <property type="match status" value="1"/>
</dbReference>
<feature type="domain" description="Ketoreductase" evidence="4">
    <location>
        <begin position="4"/>
        <end position="180"/>
    </location>
</feature>
<dbReference type="InterPro" id="IPR045017">
    <property type="entry name" value="DECR2-like"/>
</dbReference>
<keyword evidence="6" id="KW-1185">Reference proteome</keyword>
<dbReference type="PANTHER" id="PTHR43296">
    <property type="entry name" value="PEROXISOMAL 2,4-DIENOYL-COA REDUCTASE"/>
    <property type="match status" value="1"/>
</dbReference>
<dbReference type="PRINTS" id="PR00081">
    <property type="entry name" value="GDHRDH"/>
</dbReference>
<sequence>MTARTIVVTGGATGIGYGIAQRLVHDGDDVVLVSRNPDKLATAAQSLAAGPGNVTVHPLDVRDHEAVAAMIEALPRIDGLVNNAAGNFTARVVDMSFRAFRSVVEISLYGTFNASQALARRLIRENKPGVILNIVASYGWTGAPLVAHSAAAKAAMIAFTKSVAREWGPENIRVNALAPGFVPTDNAVAGILSSPAAQERMLDLIPLGRFGSAAEIADVAAFLLGEESRYVTGAVFAADGGRSLGISMHDSDSPKSSDSPRNSVSSNNDEPLIPAAAGRGS</sequence>
<name>A0ABT6L5G8_9MYCO</name>
<dbReference type="InterPro" id="IPR057326">
    <property type="entry name" value="KR_dom"/>
</dbReference>
<proteinExistence type="predicted"/>
<evidence type="ECO:0000256" key="3">
    <source>
        <dbReference type="SAM" id="MobiDB-lite"/>
    </source>
</evidence>